<dbReference type="RefSeq" id="WP_207856893.1">
    <property type="nucleotide sequence ID" value="NZ_UPPP01000055.1"/>
</dbReference>
<accession>A0A498R872</accession>
<gene>
    <name evidence="4" type="ORF">LUCI_0545</name>
</gene>
<reference evidence="4 5" key="1">
    <citation type="submission" date="2018-06" db="EMBL/GenBank/DDBJ databases">
        <authorList>
            <person name="Strepis N."/>
        </authorList>
    </citation>
    <scope>NUCLEOTIDE SEQUENCE [LARGE SCALE GENOMIC DNA]</scope>
    <source>
        <strain evidence="4">LUCI</strain>
    </source>
</reference>
<name>A0A498R872_9FIRM</name>
<proteinExistence type="predicted"/>
<keyword evidence="2 4" id="KW-0012">Acyltransferase</keyword>
<feature type="domain" description="N-acetyltransferase" evidence="3">
    <location>
        <begin position="1"/>
        <end position="157"/>
    </location>
</feature>
<dbReference type="Pfam" id="PF00583">
    <property type="entry name" value="Acetyltransf_1"/>
    <property type="match status" value="1"/>
</dbReference>
<dbReference type="Gene3D" id="3.40.630.30">
    <property type="match status" value="1"/>
</dbReference>
<dbReference type="InterPro" id="IPR016181">
    <property type="entry name" value="Acyl_CoA_acyltransferase"/>
</dbReference>
<evidence type="ECO:0000259" key="3">
    <source>
        <dbReference type="PROSITE" id="PS51186"/>
    </source>
</evidence>
<dbReference type="AlphaFoldDB" id="A0A498R872"/>
<dbReference type="EMBL" id="UPPP01000055">
    <property type="protein sequence ID" value="VBB05338.1"/>
    <property type="molecule type" value="Genomic_DNA"/>
</dbReference>
<evidence type="ECO:0000256" key="1">
    <source>
        <dbReference type="ARBA" id="ARBA00022679"/>
    </source>
</evidence>
<dbReference type="PANTHER" id="PTHR43072:SF23">
    <property type="entry name" value="UPF0039 PROTEIN C11D3.02C"/>
    <property type="match status" value="1"/>
</dbReference>
<evidence type="ECO:0000256" key="2">
    <source>
        <dbReference type="ARBA" id="ARBA00023315"/>
    </source>
</evidence>
<dbReference type="SUPFAM" id="SSF55729">
    <property type="entry name" value="Acyl-CoA N-acyltransferases (Nat)"/>
    <property type="match status" value="1"/>
</dbReference>
<dbReference type="GO" id="GO:0016747">
    <property type="term" value="F:acyltransferase activity, transferring groups other than amino-acyl groups"/>
    <property type="evidence" value="ECO:0007669"/>
    <property type="project" value="InterPro"/>
</dbReference>
<dbReference type="CDD" id="cd04301">
    <property type="entry name" value="NAT_SF"/>
    <property type="match status" value="1"/>
</dbReference>
<keyword evidence="5" id="KW-1185">Reference proteome</keyword>
<dbReference type="PROSITE" id="PS51186">
    <property type="entry name" value="GNAT"/>
    <property type="match status" value="1"/>
</dbReference>
<evidence type="ECO:0000313" key="4">
    <source>
        <dbReference type="EMBL" id="VBB05338.1"/>
    </source>
</evidence>
<organism evidence="4 5">
    <name type="scientific">Lucifera butyrica</name>
    <dbReference type="NCBI Taxonomy" id="1351585"/>
    <lineage>
        <taxon>Bacteria</taxon>
        <taxon>Bacillati</taxon>
        <taxon>Bacillota</taxon>
        <taxon>Negativicutes</taxon>
        <taxon>Veillonellales</taxon>
        <taxon>Veillonellaceae</taxon>
        <taxon>Lucifera</taxon>
    </lineage>
</organism>
<protein>
    <submittedName>
        <fullName evidence="4">Acyl-coa n-acyltransferase</fullName>
    </submittedName>
</protein>
<evidence type="ECO:0000313" key="5">
    <source>
        <dbReference type="Proteomes" id="UP000277811"/>
    </source>
</evidence>
<sequence>MIREMLLTDASRVLEIYGMGIKTRNATFETRIPSWEEWDSKHHSYSRFVWIENNVVAGWVAIAPVSARTAYAGVAEVSLYVDLNHSGKGIGKLLMERVIESSEKNNIWTLSSSVFPENTASLKIHQQCGFRQVGIRERIACLDGIWRDTVIMERRSKTVGV</sequence>
<keyword evidence="1 4" id="KW-0808">Transferase</keyword>
<dbReference type="InterPro" id="IPR000182">
    <property type="entry name" value="GNAT_dom"/>
</dbReference>
<dbReference type="Proteomes" id="UP000277811">
    <property type="component" value="Unassembled WGS sequence"/>
</dbReference>
<dbReference type="PANTHER" id="PTHR43072">
    <property type="entry name" value="N-ACETYLTRANSFERASE"/>
    <property type="match status" value="1"/>
</dbReference>